<dbReference type="RefSeq" id="WP_186969883.1">
    <property type="nucleotide sequence ID" value="NZ_JACOPK010000005.1"/>
</dbReference>
<organism evidence="1 2">
    <name type="scientific">Agathobaculum hominis</name>
    <dbReference type="NCBI Taxonomy" id="2763014"/>
    <lineage>
        <taxon>Bacteria</taxon>
        <taxon>Bacillati</taxon>
        <taxon>Bacillota</taxon>
        <taxon>Clostridia</taxon>
        <taxon>Eubacteriales</taxon>
        <taxon>Butyricicoccaceae</taxon>
        <taxon>Agathobaculum</taxon>
    </lineage>
</organism>
<accession>A0ABR7GMX1</accession>
<keyword evidence="2" id="KW-1185">Reference proteome</keyword>
<gene>
    <name evidence="1" type="ORF">H8S02_06850</name>
</gene>
<dbReference type="EMBL" id="JACOPK010000005">
    <property type="protein sequence ID" value="MBC5695661.1"/>
    <property type="molecule type" value="Genomic_DNA"/>
</dbReference>
<reference evidence="1 2" key="1">
    <citation type="submission" date="2020-08" db="EMBL/GenBank/DDBJ databases">
        <title>Genome public.</title>
        <authorList>
            <person name="Liu C."/>
            <person name="Sun Q."/>
        </authorList>
    </citation>
    <scope>NUCLEOTIDE SEQUENCE [LARGE SCALE GENOMIC DNA]</scope>
    <source>
        <strain evidence="1 2">M2</strain>
    </source>
</reference>
<evidence type="ECO:0000313" key="2">
    <source>
        <dbReference type="Proteomes" id="UP000641741"/>
    </source>
</evidence>
<proteinExistence type="predicted"/>
<sequence length="535" mass="60519">MNEILYRKLAATATAPVVRLDSKWIADGSWPKHLRRRANASVSFLLTKHGSVMFDDLTVGFLAERTDTMTVSGPDGCERWAMIAIRYPDMRYRFAVRCTAWEKHPPLPGLGLTDREVELVYIMCDELSRRKAYADDVFDVSDELFDNIDDNVQIAQELGDFDEQRFLALLKNDPLALPVLEAALLSAVWTAPDMEYLPAFLLNFMLPNAQSATVREGVDEHFHAVDLLRSPNAPFERVFTFRFENASLPVYPLSAAGRMIVLEPIGDPARKALMDALTEVSHIRHNIGEAADRPLPAFPVTMITRDFPSHLAHNVKVPENVHTLTDAEADLLRLAAAKLLRHVPTVVSDLNDALSDLSARPSAYRYKAPERWISLVLLYIRKALLTRKDCREAFDQLTARMMREQREAQVQRTLTIDNCVAFVLDPERYKDAISPRPKTLEQLEKTVAFPYTSHGVPMLVYNTAQFERLLQRAGVGSELAPNVVQELKERSIFERENIKINTDGTSRRYYAIPAKMFKNSVIPAIPAGQEEDNDV</sequence>
<comment type="caution">
    <text evidence="1">The sequence shown here is derived from an EMBL/GenBank/DDBJ whole genome shotgun (WGS) entry which is preliminary data.</text>
</comment>
<dbReference type="Proteomes" id="UP000641741">
    <property type="component" value="Unassembled WGS sequence"/>
</dbReference>
<protein>
    <submittedName>
        <fullName evidence="1">Uncharacterized protein</fullName>
    </submittedName>
</protein>
<name>A0ABR7GMX1_9FIRM</name>
<evidence type="ECO:0000313" key="1">
    <source>
        <dbReference type="EMBL" id="MBC5695661.1"/>
    </source>
</evidence>